<organism evidence="3 4">
    <name type="scientific">Gossypium hirsutum</name>
    <name type="common">Upland cotton</name>
    <name type="synonym">Gossypium mexicanum</name>
    <dbReference type="NCBI Taxonomy" id="3635"/>
    <lineage>
        <taxon>Eukaryota</taxon>
        <taxon>Viridiplantae</taxon>
        <taxon>Streptophyta</taxon>
        <taxon>Embryophyta</taxon>
        <taxon>Tracheophyta</taxon>
        <taxon>Spermatophyta</taxon>
        <taxon>Magnoliopsida</taxon>
        <taxon>eudicotyledons</taxon>
        <taxon>Gunneridae</taxon>
        <taxon>Pentapetalae</taxon>
        <taxon>rosids</taxon>
        <taxon>malvids</taxon>
        <taxon>Malvales</taxon>
        <taxon>Malvaceae</taxon>
        <taxon>Malvoideae</taxon>
        <taxon>Gossypium</taxon>
    </lineage>
</organism>
<reference evidence="3" key="1">
    <citation type="journal article" date="2020" name="Nat. Genet.">
        <title>Genomic diversifications of five Gossypium allopolyploid species and their impact on cotton improvement.</title>
        <authorList>
            <person name="Chen Z.J."/>
            <person name="Sreedasyam A."/>
            <person name="Ando A."/>
            <person name="Song Q."/>
            <person name="De Santiago L.M."/>
            <person name="Hulse-Kemp A.M."/>
            <person name="Ding M."/>
            <person name="Ye W."/>
            <person name="Kirkbride R.C."/>
            <person name="Jenkins J."/>
            <person name="Plott C."/>
            <person name="Lovell J."/>
            <person name="Lin Y.M."/>
            <person name="Vaughn R."/>
            <person name="Liu B."/>
            <person name="Simpson S."/>
            <person name="Scheffler B.E."/>
            <person name="Wen L."/>
            <person name="Saski C.A."/>
            <person name="Grover C.E."/>
            <person name="Hu G."/>
            <person name="Conover J.L."/>
            <person name="Carlson J.W."/>
            <person name="Shu S."/>
            <person name="Boston L.B."/>
            <person name="Williams M."/>
            <person name="Peterson D.G."/>
            <person name="McGee K."/>
            <person name="Jones D.C."/>
            <person name="Wendel J.F."/>
            <person name="Stelly D.M."/>
            <person name="Grimwood J."/>
            <person name="Schmutz J."/>
        </authorList>
    </citation>
    <scope>NUCLEOTIDE SEQUENCE [LARGE SCALE GENOMIC DNA]</scope>
    <source>
        <strain evidence="3">cv. TM-1</strain>
    </source>
</reference>
<evidence type="ECO:0000313" key="4">
    <source>
        <dbReference type="RefSeq" id="XP_040934516.1"/>
    </source>
</evidence>
<feature type="transmembrane region" description="Helical" evidence="1">
    <location>
        <begin position="78"/>
        <end position="99"/>
    </location>
</feature>
<sequence>MQDVFEMTDLGLMTYFLSMEVNQNEHGIFMSQQTFTLKILNKFCMTNCKPASTPMVQREKIFCKSDHKRVDKKGYRSLVGCLLYLTVTMPDIMYGMSLLSRFMHCSNIAYFKVAKRVLRYVKGTLNFGVKFEKAEELKLLGYSDSDWAGSADDMKNTSGKLLSDLNADQKETTKIKVDNQSAISIAKNPVFHGKTKHFKIKYHFRVAAHAQQPAIAPIDGVPEMSLKEVVEAYAQQYEMVFKPKPGRMHNGQQIYGLGNISVIVESLHQKVFAQKDNGWSLVSLDDLLEMHYNSLARRR</sequence>
<name>A0ABM2YVJ6_GOSHI</name>
<evidence type="ECO:0000259" key="2">
    <source>
        <dbReference type="Pfam" id="PF07727"/>
    </source>
</evidence>
<proteinExistence type="predicted"/>
<accession>A0ABM2YVJ6</accession>
<evidence type="ECO:0000256" key="1">
    <source>
        <dbReference type="SAM" id="Phobius"/>
    </source>
</evidence>
<dbReference type="Proteomes" id="UP000818029">
    <property type="component" value="Chromosome A10"/>
</dbReference>
<dbReference type="PANTHER" id="PTHR11439:SF503">
    <property type="entry name" value="CYSTEINE-RICH RLK (RECEPTOR-LIKE PROTEIN KINASE) 8"/>
    <property type="match status" value="1"/>
</dbReference>
<dbReference type="CDD" id="cd09272">
    <property type="entry name" value="RNase_HI_RT_Ty1"/>
    <property type="match status" value="1"/>
</dbReference>
<keyword evidence="1" id="KW-0472">Membrane</keyword>
<keyword evidence="1" id="KW-1133">Transmembrane helix</keyword>
<dbReference type="InterPro" id="IPR013103">
    <property type="entry name" value="RVT_2"/>
</dbReference>
<protein>
    <submittedName>
        <fullName evidence="4">Uncharacterized mitochondrial protein AtMg00810-like</fullName>
    </submittedName>
</protein>
<dbReference type="GeneID" id="121208074"/>
<dbReference type="RefSeq" id="XP_040934516.1">
    <property type="nucleotide sequence ID" value="XM_041078582.1"/>
</dbReference>
<evidence type="ECO:0000313" key="3">
    <source>
        <dbReference type="Proteomes" id="UP000818029"/>
    </source>
</evidence>
<feature type="domain" description="Reverse transcriptase Ty1/copia-type" evidence="2">
    <location>
        <begin position="2"/>
        <end position="56"/>
    </location>
</feature>
<reference evidence="4" key="2">
    <citation type="submission" date="2025-08" db="UniProtKB">
        <authorList>
            <consortium name="RefSeq"/>
        </authorList>
    </citation>
    <scope>IDENTIFICATION</scope>
</reference>
<dbReference type="Pfam" id="PF07727">
    <property type="entry name" value="RVT_2"/>
    <property type="match status" value="1"/>
</dbReference>
<gene>
    <name evidence="4" type="primary">LOC121208074</name>
</gene>
<keyword evidence="1" id="KW-0812">Transmembrane</keyword>
<keyword evidence="3" id="KW-1185">Reference proteome</keyword>
<dbReference type="PANTHER" id="PTHR11439">
    <property type="entry name" value="GAG-POL-RELATED RETROTRANSPOSON"/>
    <property type="match status" value="1"/>
</dbReference>